<accession>A0ABY4SLW3</accession>
<organism evidence="1 2">
    <name type="scientific">Brevundimonas albigilva</name>
    <dbReference type="NCBI Taxonomy" id="1312364"/>
    <lineage>
        <taxon>Bacteria</taxon>
        <taxon>Pseudomonadati</taxon>
        <taxon>Pseudomonadota</taxon>
        <taxon>Alphaproteobacteria</taxon>
        <taxon>Caulobacterales</taxon>
        <taxon>Caulobacteraceae</taxon>
        <taxon>Brevundimonas</taxon>
    </lineage>
</organism>
<keyword evidence="2" id="KW-1185">Reference proteome</keyword>
<dbReference type="EMBL" id="CP097649">
    <property type="protein sequence ID" value="URI15920.1"/>
    <property type="molecule type" value="Genomic_DNA"/>
</dbReference>
<gene>
    <name evidence="1" type="ORF">M8231_02710</name>
</gene>
<sequence length="106" mass="11630">MAWLIYLAAGLGAFVSVVQGWRAAKKPQSATAAIVAGDIMSTKPMQELAREVAALTHSTDHVVEGLNLLREEQARTTEAVMRQHDAERATESAVRDLCRTIDRRLT</sequence>
<evidence type="ECO:0000313" key="2">
    <source>
        <dbReference type="Proteomes" id="UP001055429"/>
    </source>
</evidence>
<reference evidence="1" key="1">
    <citation type="submission" date="2022-05" db="EMBL/GenBank/DDBJ databases">
        <title>Brevundimonas albigilva TT17 genome sequence.</title>
        <authorList>
            <person name="Lee K."/>
            <person name="Son H."/>
        </authorList>
    </citation>
    <scope>NUCLEOTIDE SEQUENCE</scope>
    <source>
        <strain evidence="1">TT17</strain>
    </source>
</reference>
<evidence type="ECO:0000313" key="1">
    <source>
        <dbReference type="EMBL" id="URI15920.1"/>
    </source>
</evidence>
<evidence type="ECO:0008006" key="3">
    <source>
        <dbReference type="Google" id="ProtNLM"/>
    </source>
</evidence>
<name>A0ABY4SLW3_9CAUL</name>
<dbReference type="Proteomes" id="UP001055429">
    <property type="component" value="Chromosome"/>
</dbReference>
<proteinExistence type="predicted"/>
<dbReference type="RefSeq" id="WP_250202191.1">
    <property type="nucleotide sequence ID" value="NZ_CP097649.1"/>
</dbReference>
<protein>
    <recommendedName>
        <fullName evidence="3">Chemotaxis protein</fullName>
    </recommendedName>
</protein>